<dbReference type="CDD" id="cd01335">
    <property type="entry name" value="Radical_SAM"/>
    <property type="match status" value="1"/>
</dbReference>
<gene>
    <name evidence="8" type="primary">mftC</name>
    <name evidence="8" type="ORF">ACFPJA_16925</name>
</gene>
<dbReference type="Proteomes" id="UP001596145">
    <property type="component" value="Unassembled WGS sequence"/>
</dbReference>
<dbReference type="Pfam" id="PF13186">
    <property type="entry name" value="SPASM"/>
    <property type="match status" value="1"/>
</dbReference>
<dbReference type="EMBL" id="JBHSKV010000024">
    <property type="protein sequence ID" value="MFC5136394.1"/>
    <property type="molecule type" value="Genomic_DNA"/>
</dbReference>
<dbReference type="Gene3D" id="3.20.20.70">
    <property type="entry name" value="Aldolase class I"/>
    <property type="match status" value="1"/>
</dbReference>
<dbReference type="InterPro" id="IPR017200">
    <property type="entry name" value="PqqE-like"/>
</dbReference>
<dbReference type="Pfam" id="PF04055">
    <property type="entry name" value="Radical_SAM"/>
    <property type="match status" value="1"/>
</dbReference>
<dbReference type="RefSeq" id="WP_122104671.1">
    <property type="nucleotide sequence ID" value="NZ_JBHSKV010000024.1"/>
</dbReference>
<dbReference type="InterPro" id="IPR050377">
    <property type="entry name" value="Radical_SAM_PqqE_MftC-like"/>
</dbReference>
<dbReference type="InterPro" id="IPR013785">
    <property type="entry name" value="Aldolase_TIM"/>
</dbReference>
<evidence type="ECO:0000256" key="5">
    <source>
        <dbReference type="ARBA" id="ARBA00023004"/>
    </source>
</evidence>
<organism evidence="8 9">
    <name type="scientific">Halorubrum glutamatedens</name>
    <dbReference type="NCBI Taxonomy" id="2707018"/>
    <lineage>
        <taxon>Archaea</taxon>
        <taxon>Methanobacteriati</taxon>
        <taxon>Methanobacteriota</taxon>
        <taxon>Stenosarchaea group</taxon>
        <taxon>Halobacteria</taxon>
        <taxon>Halobacteriales</taxon>
        <taxon>Haloferacaceae</taxon>
        <taxon>Halorubrum</taxon>
    </lineage>
</organism>
<evidence type="ECO:0000259" key="7">
    <source>
        <dbReference type="PROSITE" id="PS51918"/>
    </source>
</evidence>
<keyword evidence="5" id="KW-0408">Iron</keyword>
<keyword evidence="4" id="KW-0479">Metal-binding</keyword>
<comment type="caution">
    <text evidence="8">The sequence shown here is derived from an EMBL/GenBank/DDBJ whole genome shotgun (WGS) entry which is preliminary data.</text>
</comment>
<dbReference type="PANTHER" id="PTHR11228">
    <property type="entry name" value="RADICAL SAM DOMAIN PROTEIN"/>
    <property type="match status" value="1"/>
</dbReference>
<dbReference type="PIRSF" id="PIRSF037420">
    <property type="entry name" value="PQQ_syn_pqqE"/>
    <property type="match status" value="1"/>
</dbReference>
<dbReference type="GO" id="GO:0051539">
    <property type="term" value="F:4 iron, 4 sulfur cluster binding"/>
    <property type="evidence" value="ECO:0007669"/>
    <property type="project" value="UniProtKB-KW"/>
</dbReference>
<dbReference type="SFLD" id="SFLDG01067">
    <property type="entry name" value="SPASM/twitch_domain_containing"/>
    <property type="match status" value="1"/>
</dbReference>
<evidence type="ECO:0000256" key="4">
    <source>
        <dbReference type="ARBA" id="ARBA00022723"/>
    </source>
</evidence>
<dbReference type="SFLD" id="SFLDG01386">
    <property type="entry name" value="main_SPASM_domain-containing"/>
    <property type="match status" value="1"/>
</dbReference>
<reference evidence="8 9" key="1">
    <citation type="journal article" date="2019" name="Int. J. Syst. Evol. Microbiol.">
        <title>The Global Catalogue of Microorganisms (GCM) 10K type strain sequencing project: providing services to taxonomists for standard genome sequencing and annotation.</title>
        <authorList>
            <consortium name="The Broad Institute Genomics Platform"/>
            <consortium name="The Broad Institute Genome Sequencing Center for Infectious Disease"/>
            <person name="Wu L."/>
            <person name="Ma J."/>
        </authorList>
    </citation>
    <scope>NUCLEOTIDE SEQUENCE [LARGE SCALE GENOMIC DNA]</scope>
    <source>
        <strain evidence="8 9">CGMCC 1.16026</strain>
    </source>
</reference>
<dbReference type="PANTHER" id="PTHR11228:SF7">
    <property type="entry name" value="PQQA PEPTIDE CYCLASE"/>
    <property type="match status" value="1"/>
</dbReference>
<evidence type="ECO:0000256" key="2">
    <source>
        <dbReference type="ARBA" id="ARBA00022485"/>
    </source>
</evidence>
<accession>A0ABD5QWE4</accession>
<keyword evidence="9" id="KW-1185">Reference proteome</keyword>
<comment type="cofactor">
    <cofactor evidence="1">
        <name>[4Fe-4S] cluster</name>
        <dbReference type="ChEBI" id="CHEBI:49883"/>
    </cofactor>
</comment>
<dbReference type="InterPro" id="IPR007197">
    <property type="entry name" value="rSAM"/>
</dbReference>
<protein>
    <submittedName>
        <fullName evidence="8">Mycofactocin radical SAM maturase</fullName>
    </submittedName>
</protein>
<dbReference type="PROSITE" id="PS51918">
    <property type="entry name" value="RADICAL_SAM"/>
    <property type="match status" value="1"/>
</dbReference>
<dbReference type="SUPFAM" id="SSF102114">
    <property type="entry name" value="Radical SAM enzymes"/>
    <property type="match status" value="1"/>
</dbReference>
<keyword evidence="2" id="KW-0004">4Fe-4S</keyword>
<dbReference type="SFLD" id="SFLDS00029">
    <property type="entry name" value="Radical_SAM"/>
    <property type="match status" value="1"/>
</dbReference>
<dbReference type="AlphaFoldDB" id="A0ABD5QWE4"/>
<keyword evidence="3" id="KW-0949">S-adenosyl-L-methionine</keyword>
<evidence type="ECO:0000256" key="3">
    <source>
        <dbReference type="ARBA" id="ARBA00022691"/>
    </source>
</evidence>
<dbReference type="NCBIfam" id="TIGR03962">
    <property type="entry name" value="mycofact_rSAM"/>
    <property type="match status" value="1"/>
</dbReference>
<evidence type="ECO:0000256" key="6">
    <source>
        <dbReference type="ARBA" id="ARBA00023014"/>
    </source>
</evidence>
<evidence type="ECO:0000256" key="1">
    <source>
        <dbReference type="ARBA" id="ARBA00001966"/>
    </source>
</evidence>
<keyword evidence="6" id="KW-0411">Iron-sulfur</keyword>
<dbReference type="InterPro" id="IPR006638">
    <property type="entry name" value="Elp3/MiaA/NifB-like_rSAM"/>
</dbReference>
<dbReference type="InterPro" id="IPR058240">
    <property type="entry name" value="rSAM_sf"/>
</dbReference>
<evidence type="ECO:0000313" key="9">
    <source>
        <dbReference type="Proteomes" id="UP001596145"/>
    </source>
</evidence>
<name>A0ABD5QWE4_9EURY</name>
<evidence type="ECO:0000313" key="8">
    <source>
        <dbReference type="EMBL" id="MFC5136394.1"/>
    </source>
</evidence>
<proteinExistence type="predicted"/>
<dbReference type="SMART" id="SM00729">
    <property type="entry name" value="Elp3"/>
    <property type="match status" value="1"/>
</dbReference>
<dbReference type="InterPro" id="IPR023885">
    <property type="entry name" value="4Fe4S-binding_SPASM_dom"/>
</dbReference>
<dbReference type="InterPro" id="IPR023913">
    <property type="entry name" value="MftC"/>
</dbReference>
<feature type="domain" description="Radical SAM core" evidence="7">
    <location>
        <begin position="12"/>
        <end position="223"/>
    </location>
</feature>
<sequence>MSSESRASSEPLSAPVTITWEVTLGCNLHCDHCLSGSGPGHQLPNELTTEQAHAFIGELDEMDVFQVNIGGGEPFVRPDMLELLEDLTNRNISTCVSTNGTQLDEATLDRIEAMDPLFLQVSMDGLQPENDAIRGEGVYDQVVDTLERLEDRDIGTTVNTVVTRRNVEDLPEIYDLAEAHGAGLRLNRFRPSGRGEDTWDEFRLTEEQIRFLHGWIEDYPDVRTGDSFFYLNALGEVRNNTLKQCGAGSMTCLVDPAGDVFPCAFTQWDHLASGNVVEDGFQTAWDEIANLRSQIDDHEGCPAVAMGSSDPDGEDPQLRAILSGD</sequence>
<dbReference type="GO" id="GO:0046872">
    <property type="term" value="F:metal ion binding"/>
    <property type="evidence" value="ECO:0007669"/>
    <property type="project" value="UniProtKB-KW"/>
</dbReference>